<proteinExistence type="predicted"/>
<accession>A0ABV6LQQ6</accession>
<gene>
    <name evidence="2" type="ORF">ACFFGV_14260</name>
</gene>
<feature type="transmembrane region" description="Helical" evidence="1">
    <location>
        <begin position="9"/>
        <end position="29"/>
    </location>
</feature>
<dbReference type="InterPro" id="IPR015001">
    <property type="entry name" value="DUF1850"/>
</dbReference>
<keyword evidence="1" id="KW-0472">Membrane</keyword>
<protein>
    <submittedName>
        <fullName evidence="2">DUF1850 domain-containing protein</fullName>
    </submittedName>
</protein>
<keyword evidence="1" id="KW-0812">Transmembrane</keyword>
<evidence type="ECO:0000256" key="1">
    <source>
        <dbReference type="SAM" id="Phobius"/>
    </source>
</evidence>
<keyword evidence="3" id="KW-1185">Reference proteome</keyword>
<name>A0ABV6LQQ6_9BACI</name>
<dbReference type="EMBL" id="JBHLTP010000011">
    <property type="protein sequence ID" value="MFC0524737.1"/>
    <property type="molecule type" value="Genomic_DNA"/>
</dbReference>
<dbReference type="RefSeq" id="WP_377349030.1">
    <property type="nucleotide sequence ID" value="NZ_JBHLTP010000011.1"/>
</dbReference>
<dbReference type="Proteomes" id="UP001589836">
    <property type="component" value="Unassembled WGS sequence"/>
</dbReference>
<evidence type="ECO:0000313" key="2">
    <source>
        <dbReference type="EMBL" id="MFC0524737.1"/>
    </source>
</evidence>
<comment type="caution">
    <text evidence="2">The sequence shown here is derived from an EMBL/GenBank/DDBJ whole genome shotgun (WGS) entry which is preliminary data.</text>
</comment>
<dbReference type="Pfam" id="PF08905">
    <property type="entry name" value="DUF1850"/>
    <property type="match status" value="1"/>
</dbReference>
<reference evidence="2 3" key="1">
    <citation type="submission" date="2024-09" db="EMBL/GenBank/DDBJ databases">
        <authorList>
            <person name="Sun Q."/>
            <person name="Mori K."/>
        </authorList>
    </citation>
    <scope>NUCLEOTIDE SEQUENCE [LARGE SCALE GENOMIC DNA]</scope>
    <source>
        <strain evidence="2 3">NCAIM B.02529</strain>
    </source>
</reference>
<sequence length="178" mass="20472">MRRQTYSKWGIIISIILVIITVLSVFIFYPNHYVLSLQKQRTGQLLAYLPVKENTTFQIQYTHSVHLSGVSEYYQAKGNSLQPTKLVYEDTAIGMPSDAHGDDVFKMEDGKYIIEKSEHAKPFDELNLSVGQVRADHQIIYQNQSYLLKEFVGAGTDVIIDAKRLNRWQLWKGVSMLE</sequence>
<organism evidence="2 3">
    <name type="scientific">Pontibacillus salicampi</name>
    <dbReference type="NCBI Taxonomy" id="1449801"/>
    <lineage>
        <taxon>Bacteria</taxon>
        <taxon>Bacillati</taxon>
        <taxon>Bacillota</taxon>
        <taxon>Bacilli</taxon>
        <taxon>Bacillales</taxon>
        <taxon>Bacillaceae</taxon>
        <taxon>Pontibacillus</taxon>
    </lineage>
</organism>
<keyword evidence="1" id="KW-1133">Transmembrane helix</keyword>
<evidence type="ECO:0000313" key="3">
    <source>
        <dbReference type="Proteomes" id="UP001589836"/>
    </source>
</evidence>